<dbReference type="EMBL" id="HBUF01571627">
    <property type="protein sequence ID" value="CAG6766809.1"/>
    <property type="molecule type" value="Transcribed_RNA"/>
</dbReference>
<evidence type="ECO:0008006" key="2">
    <source>
        <dbReference type="Google" id="ProtNLM"/>
    </source>
</evidence>
<dbReference type="EMBL" id="HBUF01057738">
    <property type="protein sequence ID" value="CAG6624637.1"/>
    <property type="molecule type" value="Transcribed_RNA"/>
</dbReference>
<dbReference type="EMBL" id="HBUF01355364">
    <property type="protein sequence ID" value="CAG6717047.1"/>
    <property type="molecule type" value="Transcribed_RNA"/>
</dbReference>
<proteinExistence type="predicted"/>
<dbReference type="EMBL" id="HBUF01198082">
    <property type="protein sequence ID" value="CAG6660865.1"/>
    <property type="molecule type" value="Transcribed_RNA"/>
</dbReference>
<dbReference type="EMBL" id="HBUF01571629">
    <property type="protein sequence ID" value="CAG6766812.1"/>
    <property type="molecule type" value="Transcribed_RNA"/>
</dbReference>
<dbReference type="EMBL" id="HBUF01057737">
    <property type="protein sequence ID" value="CAG6624635.1"/>
    <property type="molecule type" value="Transcribed_RNA"/>
</dbReference>
<reference evidence="1" key="1">
    <citation type="submission" date="2021-05" db="EMBL/GenBank/DDBJ databases">
        <authorList>
            <person name="Alioto T."/>
            <person name="Alioto T."/>
            <person name="Gomez Garrido J."/>
        </authorList>
    </citation>
    <scope>NUCLEOTIDE SEQUENCE</scope>
</reference>
<dbReference type="EMBL" id="HBUF01057736">
    <property type="protein sequence ID" value="CAG6624632.1"/>
    <property type="molecule type" value="Transcribed_RNA"/>
</dbReference>
<organism evidence="1">
    <name type="scientific">Cacopsylla melanoneura</name>
    <dbReference type="NCBI Taxonomy" id="428564"/>
    <lineage>
        <taxon>Eukaryota</taxon>
        <taxon>Metazoa</taxon>
        <taxon>Ecdysozoa</taxon>
        <taxon>Arthropoda</taxon>
        <taxon>Hexapoda</taxon>
        <taxon>Insecta</taxon>
        <taxon>Pterygota</taxon>
        <taxon>Neoptera</taxon>
        <taxon>Paraneoptera</taxon>
        <taxon>Hemiptera</taxon>
        <taxon>Sternorrhyncha</taxon>
        <taxon>Psylloidea</taxon>
        <taxon>Psyllidae</taxon>
        <taxon>Psyllinae</taxon>
        <taxon>Cacopsylla</taxon>
    </lineage>
</organism>
<dbReference type="EMBL" id="HBUF01571626">
    <property type="protein sequence ID" value="CAG6766806.1"/>
    <property type="molecule type" value="Transcribed_RNA"/>
</dbReference>
<protein>
    <recommendedName>
        <fullName evidence="2">PH domain-containing protein</fullName>
    </recommendedName>
</protein>
<dbReference type="EMBL" id="HBUF01198081">
    <property type="protein sequence ID" value="CAG6660862.1"/>
    <property type="molecule type" value="Transcribed_RNA"/>
</dbReference>
<sequence>MPAAQIAPGCSSTPFFQKPYTAESQDSMTILRSPESMSGAMTLIGPGNHMQSVQVKVYRTSCEHFAVIYPQKKVCRPLGVMNIKNIILERLENGFKIRQKGFDSPLCFTFISETPKELNLWVDAFTCCSTGTLSSCTLPILEEDEE</sequence>
<name>A0A8D8Y1B0_9HEMI</name>
<evidence type="ECO:0000313" key="1">
    <source>
        <dbReference type="EMBL" id="CAG6717047.1"/>
    </source>
</evidence>
<dbReference type="SUPFAM" id="SSF50729">
    <property type="entry name" value="PH domain-like"/>
    <property type="match status" value="1"/>
</dbReference>
<dbReference type="AlphaFoldDB" id="A0A8D8Y1B0"/>
<accession>A0A8D8Y1B0</accession>
<dbReference type="EMBL" id="HBUF01571625">
    <property type="protein sequence ID" value="CAG6766803.1"/>
    <property type="molecule type" value="Transcribed_RNA"/>
</dbReference>